<reference evidence="11 13" key="1">
    <citation type="submission" date="2018-04" db="EMBL/GenBank/DDBJ databases">
        <title>Brenneria corticis sp.nov.</title>
        <authorList>
            <person name="Li Y."/>
        </authorList>
    </citation>
    <scope>NUCLEOTIDE SEQUENCE [LARGE SCALE GENOMIC DNA]</scope>
    <source>
        <strain evidence="11 13">LMG 2694</strain>
    </source>
</reference>
<keyword evidence="14" id="KW-1185">Reference proteome</keyword>
<accession>A0A2U1UW42</accession>
<evidence type="ECO:0000313" key="12">
    <source>
        <dbReference type="EMBL" id="QCR05719.1"/>
    </source>
</evidence>
<protein>
    <submittedName>
        <fullName evidence="11">ABC transporter permease</fullName>
    </submittedName>
</protein>
<evidence type="ECO:0000256" key="8">
    <source>
        <dbReference type="ARBA" id="ARBA00023136"/>
    </source>
</evidence>
<evidence type="ECO:0000256" key="3">
    <source>
        <dbReference type="ARBA" id="ARBA00022448"/>
    </source>
</evidence>
<dbReference type="Pfam" id="PF00528">
    <property type="entry name" value="BPD_transp_1"/>
    <property type="match status" value="1"/>
</dbReference>
<comment type="subcellular location">
    <subcellularLocation>
        <location evidence="1">Cell inner membrane</location>
        <topology evidence="1">Multi-pass membrane protein</topology>
    </subcellularLocation>
    <subcellularLocation>
        <location evidence="9">Cell membrane</location>
        <topology evidence="9">Multi-pass membrane protein</topology>
    </subcellularLocation>
</comment>
<keyword evidence="6 9" id="KW-0812">Transmembrane</keyword>
<dbReference type="GO" id="GO:0005886">
    <property type="term" value="C:plasma membrane"/>
    <property type="evidence" value="ECO:0007669"/>
    <property type="project" value="UniProtKB-SubCell"/>
</dbReference>
<evidence type="ECO:0000256" key="4">
    <source>
        <dbReference type="ARBA" id="ARBA00022475"/>
    </source>
</evidence>
<dbReference type="RefSeq" id="WP_009114040.1">
    <property type="nucleotide sequence ID" value="NZ_CP034036.1"/>
</dbReference>
<evidence type="ECO:0000256" key="7">
    <source>
        <dbReference type="ARBA" id="ARBA00022989"/>
    </source>
</evidence>
<keyword evidence="4" id="KW-1003">Cell membrane</keyword>
<comment type="similarity">
    <text evidence="2">Belongs to the binding-protein-dependent transport system permease family. CysTW subfamily.</text>
</comment>
<dbReference type="InterPro" id="IPR000515">
    <property type="entry name" value="MetI-like"/>
</dbReference>
<feature type="transmembrane region" description="Helical" evidence="9">
    <location>
        <begin position="12"/>
        <end position="40"/>
    </location>
</feature>
<dbReference type="AlphaFoldDB" id="A0A2U1UW42"/>
<feature type="transmembrane region" description="Helical" evidence="9">
    <location>
        <begin position="208"/>
        <end position="230"/>
    </location>
</feature>
<evidence type="ECO:0000259" key="10">
    <source>
        <dbReference type="PROSITE" id="PS50928"/>
    </source>
</evidence>
<dbReference type="Proteomes" id="UP000295985">
    <property type="component" value="Unassembled WGS sequence"/>
</dbReference>
<dbReference type="InterPro" id="IPR035906">
    <property type="entry name" value="MetI-like_sf"/>
</dbReference>
<name>A0A2U1UW42_9GAMM</name>
<reference evidence="12 14" key="2">
    <citation type="submission" date="2018-11" db="EMBL/GenBank/DDBJ databases">
        <title>Genome sequences of Brenneria nigrifluens and Brenneria rubrifaciens.</title>
        <authorList>
            <person name="Poret-Peterson A.T."/>
            <person name="McClean A.E."/>
            <person name="Kluepfel D.A."/>
        </authorList>
    </citation>
    <scope>NUCLEOTIDE SEQUENCE [LARGE SCALE GENOMIC DNA]</scope>
    <source>
        <strain evidence="12 14">ATCC 13028</strain>
    </source>
</reference>
<dbReference type="PANTHER" id="PTHR42929">
    <property type="entry name" value="INNER MEMBRANE ABC TRANSPORTER PERMEASE PROTEIN YDCU-RELATED-RELATED"/>
    <property type="match status" value="1"/>
</dbReference>
<dbReference type="PANTHER" id="PTHR42929:SF1">
    <property type="entry name" value="INNER MEMBRANE ABC TRANSPORTER PERMEASE PROTEIN YDCU-RELATED"/>
    <property type="match status" value="1"/>
</dbReference>
<keyword evidence="5" id="KW-0997">Cell inner membrane</keyword>
<feature type="domain" description="ABC transmembrane type-1" evidence="10">
    <location>
        <begin position="79"/>
        <end position="285"/>
    </location>
</feature>
<keyword evidence="8 9" id="KW-0472">Membrane</keyword>
<evidence type="ECO:0000313" key="14">
    <source>
        <dbReference type="Proteomes" id="UP000303847"/>
    </source>
</evidence>
<dbReference type="GO" id="GO:0055085">
    <property type="term" value="P:transmembrane transport"/>
    <property type="evidence" value="ECO:0007669"/>
    <property type="project" value="InterPro"/>
</dbReference>
<evidence type="ECO:0000256" key="2">
    <source>
        <dbReference type="ARBA" id="ARBA00007069"/>
    </source>
</evidence>
<dbReference type="CDD" id="cd06261">
    <property type="entry name" value="TM_PBP2"/>
    <property type="match status" value="1"/>
</dbReference>
<feature type="transmembrane region" description="Helical" evidence="9">
    <location>
        <begin position="78"/>
        <end position="102"/>
    </location>
</feature>
<dbReference type="EMBL" id="QDKK01000001">
    <property type="protein sequence ID" value="PWC25895.1"/>
    <property type="molecule type" value="Genomic_DNA"/>
</dbReference>
<dbReference type="EMBL" id="CP034036">
    <property type="protein sequence ID" value="QCR05719.1"/>
    <property type="molecule type" value="Genomic_DNA"/>
</dbReference>
<organism evidence="11 13">
    <name type="scientific">Brenneria nigrifluens DSM 30175 = ATCC 13028</name>
    <dbReference type="NCBI Taxonomy" id="1121120"/>
    <lineage>
        <taxon>Bacteria</taxon>
        <taxon>Pseudomonadati</taxon>
        <taxon>Pseudomonadota</taxon>
        <taxon>Gammaproteobacteria</taxon>
        <taxon>Enterobacterales</taxon>
        <taxon>Pectobacteriaceae</taxon>
        <taxon>Brenneria</taxon>
    </lineage>
</organism>
<dbReference type="PROSITE" id="PS50928">
    <property type="entry name" value="ABC_TM1"/>
    <property type="match status" value="1"/>
</dbReference>
<dbReference type="Proteomes" id="UP000303847">
    <property type="component" value="Chromosome"/>
</dbReference>
<feature type="transmembrane region" description="Helical" evidence="9">
    <location>
        <begin position="266"/>
        <end position="288"/>
    </location>
</feature>
<evidence type="ECO:0000313" key="13">
    <source>
        <dbReference type="Proteomes" id="UP000295985"/>
    </source>
</evidence>
<dbReference type="SUPFAM" id="SSF161098">
    <property type="entry name" value="MetI-like"/>
    <property type="match status" value="1"/>
</dbReference>
<evidence type="ECO:0000256" key="5">
    <source>
        <dbReference type="ARBA" id="ARBA00022519"/>
    </source>
</evidence>
<evidence type="ECO:0000256" key="6">
    <source>
        <dbReference type="ARBA" id="ARBA00022692"/>
    </source>
</evidence>
<dbReference type="OrthoDB" id="9807047at2"/>
<keyword evidence="3 9" id="KW-0813">Transport</keyword>
<evidence type="ECO:0000256" key="1">
    <source>
        <dbReference type="ARBA" id="ARBA00004429"/>
    </source>
</evidence>
<keyword evidence="7 9" id="KW-1133">Transmembrane helix</keyword>
<evidence type="ECO:0000313" key="11">
    <source>
        <dbReference type="EMBL" id="PWC25895.1"/>
    </source>
</evidence>
<gene>
    <name evidence="11" type="ORF">DDT54_00785</name>
    <name evidence="12" type="ORF">EH206_16935</name>
</gene>
<feature type="transmembrane region" description="Helical" evidence="9">
    <location>
        <begin position="114"/>
        <end position="137"/>
    </location>
</feature>
<evidence type="ECO:0000256" key="9">
    <source>
        <dbReference type="RuleBase" id="RU363032"/>
    </source>
</evidence>
<dbReference type="Gene3D" id="1.10.3720.10">
    <property type="entry name" value="MetI-like"/>
    <property type="match status" value="1"/>
</dbReference>
<feature type="transmembrane region" description="Helical" evidence="9">
    <location>
        <begin position="166"/>
        <end position="187"/>
    </location>
</feature>
<proteinExistence type="inferred from homology"/>
<sequence>MLTLAAAKKLRLIGLLSPITLLLSLFFLVPLAIMVTFSFLTPGLYGGVEWSLYPDNYGRILGWADGVFEDFDILYLKIIATSIRIALISVVISLLVCYPIAFWVSGKSLKVRNFLLFLITLPFFASLVVRLYAWVLILRPTGFLNYILQSLGLIQQPLNLIYTETAVLIGMVYVYIPFMFLPVYASVEKIDRSLIYASYDLGANQWKTFWRITFPLTLPGIIAGSVMVFIPVLGNFIIPSLLGGARVIMVGGLVEQQFLSARNWPFGAAISMLLMLMVLCVLLVNFYLSQRRAAADSASRMT</sequence>